<name>A0A9C9K0R5_UNCW3</name>
<protein>
    <submittedName>
        <fullName evidence="1">Type I-D CRISPR-associated protein Cas5/Csc1</fullName>
    </submittedName>
</protein>
<organism evidence="1 2">
    <name type="scientific">candidate division WOR-3 bacterium</name>
    <dbReference type="NCBI Taxonomy" id="2052148"/>
    <lineage>
        <taxon>Bacteria</taxon>
        <taxon>Bacteria division WOR-3</taxon>
    </lineage>
</organism>
<evidence type="ECO:0000313" key="1">
    <source>
        <dbReference type="EMBL" id="HEC79165.1"/>
    </source>
</evidence>
<dbReference type="AlphaFoldDB" id="A0A9C9K0R5"/>
<sequence length="251" mass="29087">MSDILDKINLSEHNIQTFYGCLFLHDFLWFSSSEISRISTTIPVIHNYALTYAINQFSYAIYQGNTPRYFEDLEKFSCYSTPARSFASRRESIMYNAIDDLRQTPGRDTDKYNSPKYGFKTVLVPEFASRFEKENPIAFKFYLFTFNGFIPPSVVRLGKKNIPARIYWEQIQSSTAQFSPDEKSPSHPVNPLDVNGEITGGIISKIPPHSFYRYASIKNDWFIEQKKDKSEKHIIQIPKRILQRMGLTNGS</sequence>
<evidence type="ECO:0000313" key="2">
    <source>
        <dbReference type="Proteomes" id="UP000885826"/>
    </source>
</evidence>
<dbReference type="Proteomes" id="UP000885826">
    <property type="component" value="Unassembled WGS sequence"/>
</dbReference>
<dbReference type="Pfam" id="PF26241">
    <property type="entry name" value="Cas_Csc1"/>
    <property type="match status" value="1"/>
</dbReference>
<proteinExistence type="predicted"/>
<accession>A0A9C9K0R5</accession>
<dbReference type="InterPro" id="IPR017576">
    <property type="entry name" value="CRISPR-assoc_prot_Csc1"/>
</dbReference>
<dbReference type="NCBIfam" id="TIGR03159">
    <property type="entry name" value="cas_Csc1"/>
    <property type="match status" value="1"/>
</dbReference>
<dbReference type="EMBL" id="DRIG01000092">
    <property type="protein sequence ID" value="HEC79165.1"/>
    <property type="molecule type" value="Genomic_DNA"/>
</dbReference>
<reference evidence="1" key="1">
    <citation type="journal article" date="2020" name="mSystems">
        <title>Genome- and Community-Level Interaction Insights into Carbon Utilization and Element Cycling Functions of Hydrothermarchaeota in Hydrothermal Sediment.</title>
        <authorList>
            <person name="Zhou Z."/>
            <person name="Liu Y."/>
            <person name="Xu W."/>
            <person name="Pan J."/>
            <person name="Luo Z.H."/>
            <person name="Li M."/>
        </authorList>
    </citation>
    <scope>NUCLEOTIDE SEQUENCE</scope>
    <source>
        <strain evidence="1">HyVt-388</strain>
    </source>
</reference>
<comment type="caution">
    <text evidence="1">The sequence shown here is derived from an EMBL/GenBank/DDBJ whole genome shotgun (WGS) entry which is preliminary data.</text>
</comment>
<gene>
    <name evidence="1" type="primary">cas5d</name>
    <name evidence="1" type="ORF">ENI34_08515</name>
</gene>